<protein>
    <submittedName>
        <fullName evidence="3">Uncharacterized protein</fullName>
    </submittedName>
</protein>
<sequence>MAYSSNPTTANPVPETPESNGGNTKMWYIILIVALIGTWGYLFYDKTKSNRRENELRTQVETTDSLRSAVQMQFDAASKELDAALGQNTQLQGTLAQQKAEIDRLKNEIQSEINNKNGDLSRARALIEELRGKVTNLVAQIEVLRKQNVQLATANQSLTLRNDTLAQEKVAIADTLITTRTEKARIEDEASTLHISEIQISPISVARSGKESQTSRASKADYLRVSFTIDENRVASSGPKSLYVIVTDPDGNAVSSPAMGSGTFTTRQNGEKVFTKQLTVNYTTGESLPVSFNWSQQNSYKAGTYHVEIYHNGYRIGNGNVSLRKGLF</sequence>
<organism evidence="3 4">
    <name type="scientific">Haoranjiania flava</name>
    <dbReference type="NCBI Taxonomy" id="1856322"/>
    <lineage>
        <taxon>Bacteria</taxon>
        <taxon>Pseudomonadati</taxon>
        <taxon>Bacteroidota</taxon>
        <taxon>Chitinophagia</taxon>
        <taxon>Chitinophagales</taxon>
        <taxon>Chitinophagaceae</taxon>
        <taxon>Haoranjiania</taxon>
    </lineage>
</organism>
<proteinExistence type="predicted"/>
<keyword evidence="1" id="KW-0175">Coiled coil</keyword>
<keyword evidence="4" id="KW-1185">Reference proteome</keyword>
<keyword evidence="2" id="KW-1133">Transmembrane helix</keyword>
<evidence type="ECO:0000256" key="2">
    <source>
        <dbReference type="SAM" id="Phobius"/>
    </source>
</evidence>
<evidence type="ECO:0000256" key="1">
    <source>
        <dbReference type="SAM" id="Coils"/>
    </source>
</evidence>
<gene>
    <name evidence="3" type="ORF">OD355_03230</name>
</gene>
<dbReference type="Gene3D" id="1.20.5.1160">
    <property type="entry name" value="Vasodilator-stimulated phosphoprotein"/>
    <property type="match status" value="1"/>
</dbReference>
<reference evidence="3" key="1">
    <citation type="submission" date="2022-10" db="EMBL/GenBank/DDBJ databases">
        <authorList>
            <person name="Kim H.S."/>
            <person name="Kim J.-S."/>
            <person name="Suh M.K."/>
            <person name="Eom M.K."/>
            <person name="Lee J.-S."/>
        </authorList>
    </citation>
    <scope>NUCLEOTIDE SEQUENCE</scope>
    <source>
        <strain evidence="3">LIP-5</strain>
    </source>
</reference>
<dbReference type="AlphaFoldDB" id="A0AAE3LJE3"/>
<dbReference type="RefSeq" id="WP_263037011.1">
    <property type="nucleotide sequence ID" value="NZ_JAOTPL010000003.1"/>
</dbReference>
<comment type="caution">
    <text evidence="3">The sequence shown here is derived from an EMBL/GenBank/DDBJ whole genome shotgun (WGS) entry which is preliminary data.</text>
</comment>
<dbReference type="Proteomes" id="UP001209317">
    <property type="component" value="Unassembled WGS sequence"/>
</dbReference>
<feature type="coiled-coil region" evidence="1">
    <location>
        <begin position="88"/>
        <end position="147"/>
    </location>
</feature>
<accession>A0AAE3LJE3</accession>
<keyword evidence="2" id="KW-0472">Membrane</keyword>
<dbReference type="EMBL" id="JAOTPL010000003">
    <property type="protein sequence ID" value="MCU7693523.1"/>
    <property type="molecule type" value="Genomic_DNA"/>
</dbReference>
<name>A0AAE3LJE3_9BACT</name>
<keyword evidence="2" id="KW-0812">Transmembrane</keyword>
<feature type="transmembrane region" description="Helical" evidence="2">
    <location>
        <begin position="26"/>
        <end position="44"/>
    </location>
</feature>
<evidence type="ECO:0000313" key="4">
    <source>
        <dbReference type="Proteomes" id="UP001209317"/>
    </source>
</evidence>
<evidence type="ECO:0000313" key="3">
    <source>
        <dbReference type="EMBL" id="MCU7693523.1"/>
    </source>
</evidence>